<keyword evidence="2" id="KW-1185">Reference proteome</keyword>
<evidence type="ECO:0000313" key="2">
    <source>
        <dbReference type="Proteomes" id="UP001144612"/>
    </source>
</evidence>
<protein>
    <submittedName>
        <fullName evidence="1">Uncharacterized protein</fullName>
    </submittedName>
</protein>
<evidence type="ECO:0000313" key="1">
    <source>
        <dbReference type="EMBL" id="MCY6958848.1"/>
    </source>
</evidence>
<reference evidence="1" key="1">
    <citation type="submission" date="2022-12" db="EMBL/GenBank/DDBJ databases">
        <title>Clostridium sp. nov., isolated from industrial wastewater.</title>
        <authorList>
            <person name="Jiayan W."/>
        </authorList>
    </citation>
    <scope>NUCLEOTIDE SEQUENCE</scope>
    <source>
        <strain evidence="1">ZC22-4</strain>
    </source>
</reference>
<comment type="caution">
    <text evidence="1">The sequence shown here is derived from an EMBL/GenBank/DDBJ whole genome shotgun (WGS) entry which is preliminary data.</text>
</comment>
<dbReference type="RefSeq" id="WP_268061262.1">
    <property type="nucleotide sequence ID" value="NZ_JAPQFJ010000008.1"/>
</dbReference>
<dbReference type="Proteomes" id="UP001144612">
    <property type="component" value="Unassembled WGS sequence"/>
</dbReference>
<sequence>MPKIDILRVYKERIEEIEKQQKQLILKKKWSKYYEVKAEKKKLEQILSEI</sequence>
<accession>A0ABT4DB16</accession>
<organism evidence="1 2">
    <name type="scientific">Clostridium brassicae</name>
    <dbReference type="NCBI Taxonomy" id="2999072"/>
    <lineage>
        <taxon>Bacteria</taxon>
        <taxon>Bacillati</taxon>
        <taxon>Bacillota</taxon>
        <taxon>Clostridia</taxon>
        <taxon>Eubacteriales</taxon>
        <taxon>Clostridiaceae</taxon>
        <taxon>Clostridium</taxon>
    </lineage>
</organism>
<dbReference type="EMBL" id="JAPQFJ010000008">
    <property type="protein sequence ID" value="MCY6958848.1"/>
    <property type="molecule type" value="Genomic_DNA"/>
</dbReference>
<gene>
    <name evidence="1" type="ORF">OW729_09560</name>
</gene>
<name>A0ABT4DB16_9CLOT</name>
<proteinExistence type="predicted"/>